<keyword evidence="7" id="KW-1185">Reference proteome</keyword>
<dbReference type="SUPFAM" id="SSF52540">
    <property type="entry name" value="P-loop containing nucleoside triphosphate hydrolases"/>
    <property type="match status" value="1"/>
</dbReference>
<dbReference type="InterPro" id="IPR058031">
    <property type="entry name" value="AAA_lid_NorR"/>
</dbReference>
<sequence length="639" mass="74752">MNKDILEDKIKDYIDMEVFKLKDINELINNIPIMICVLNKGKFVYINSYFKSILKYSKYELNKIRFMELVHKDYMDIIENYQKCTGKYSNIKIINKKGQELCLYLYMNKLKIENKEFTLVLAFNAKDFYLQRGKSQTVKTEYCENMFDNKGMELEKIKQKFETEIKKKSDQLINVNKNLILTNNYLTNILKNISEAVIIIDELGNCNSLNNILDKICNNCEDKIEKHFSKLVIEEKNYYINKLLKNKKSFHNVEIIIPNELRDIRCIISGSPIEQEENISKAVIIIRDIKEIRDLVNRFNGYQARFDFEDIITKNKKMLEAIQSAKNIALGEGNVLIYGESGTGKEMFAQAIHNYSNRSEGPFIAVNCGALPRELVGSELFGYAGGAFTGAKKEGNPGKFELASGGTIFLDEIGDMPIEQQVALLRVIQERTVTRIGGSRIIPVNARIICATNKDLFQEVRKGNFREDLYYRLNVMSIRILPLRERREDILELIKYFLRKQKYSEYDSFEKINKDVIDCLVRYDWHGNVRELENIVERILNIIDRENICIEHLPENIYNEVLNNEIIKDNNRKIGFLDESISIHEFVKYKKTKQEEEEINSIIKLIRKHNGNISKIAKDMKISRSTLYRKMKKYKINNI</sequence>
<dbReference type="Gene3D" id="1.10.10.60">
    <property type="entry name" value="Homeodomain-like"/>
    <property type="match status" value="1"/>
</dbReference>
<evidence type="ECO:0000256" key="4">
    <source>
        <dbReference type="ARBA" id="ARBA00023163"/>
    </source>
</evidence>
<dbReference type="PROSITE" id="PS00675">
    <property type="entry name" value="SIGMA54_INTERACT_1"/>
    <property type="match status" value="1"/>
</dbReference>
<reference evidence="6" key="1">
    <citation type="submission" date="2022-12" db="EMBL/GenBank/DDBJ databases">
        <title>Clostridium sp. nov., isolated from industrial wastewater.</title>
        <authorList>
            <person name="Jiayan W."/>
        </authorList>
    </citation>
    <scope>NUCLEOTIDE SEQUENCE</scope>
    <source>
        <strain evidence="6">ZC22-4</strain>
    </source>
</reference>
<feature type="domain" description="Sigma-54 factor interaction" evidence="5">
    <location>
        <begin position="311"/>
        <end position="541"/>
    </location>
</feature>
<dbReference type="InterPro" id="IPR027417">
    <property type="entry name" value="P-loop_NTPase"/>
</dbReference>
<dbReference type="PRINTS" id="PR01590">
    <property type="entry name" value="HTHFIS"/>
</dbReference>
<keyword evidence="1" id="KW-0547">Nucleotide-binding</keyword>
<dbReference type="RefSeq" id="WP_268059502.1">
    <property type="nucleotide sequence ID" value="NZ_JAPQFJ010000001.1"/>
</dbReference>
<dbReference type="Pfam" id="PF13188">
    <property type="entry name" value="PAS_8"/>
    <property type="match status" value="1"/>
</dbReference>
<dbReference type="Pfam" id="PF25601">
    <property type="entry name" value="AAA_lid_14"/>
    <property type="match status" value="1"/>
</dbReference>
<evidence type="ECO:0000256" key="1">
    <source>
        <dbReference type="ARBA" id="ARBA00022741"/>
    </source>
</evidence>
<organism evidence="6 7">
    <name type="scientific">Clostridium brassicae</name>
    <dbReference type="NCBI Taxonomy" id="2999072"/>
    <lineage>
        <taxon>Bacteria</taxon>
        <taxon>Bacillati</taxon>
        <taxon>Bacillota</taxon>
        <taxon>Clostridia</taxon>
        <taxon>Eubacteriales</taxon>
        <taxon>Clostridiaceae</taxon>
        <taxon>Clostridium</taxon>
    </lineage>
</organism>
<dbReference type="EMBL" id="JAPQFJ010000001">
    <property type="protein sequence ID" value="MCY6957145.1"/>
    <property type="molecule type" value="Genomic_DNA"/>
</dbReference>
<evidence type="ECO:0000313" key="6">
    <source>
        <dbReference type="EMBL" id="MCY6957145.1"/>
    </source>
</evidence>
<dbReference type="InterPro" id="IPR009057">
    <property type="entry name" value="Homeodomain-like_sf"/>
</dbReference>
<dbReference type="CDD" id="cd00009">
    <property type="entry name" value="AAA"/>
    <property type="match status" value="1"/>
</dbReference>
<comment type="caution">
    <text evidence="6">The sequence shown here is derived from an EMBL/GenBank/DDBJ whole genome shotgun (WGS) entry which is preliminary data.</text>
</comment>
<dbReference type="InterPro" id="IPR002078">
    <property type="entry name" value="Sigma_54_int"/>
</dbReference>
<evidence type="ECO:0000259" key="5">
    <source>
        <dbReference type="PROSITE" id="PS50045"/>
    </source>
</evidence>
<dbReference type="InterPro" id="IPR002197">
    <property type="entry name" value="HTH_Fis"/>
</dbReference>
<dbReference type="PANTHER" id="PTHR32071:SF57">
    <property type="entry name" value="C4-DICARBOXYLATE TRANSPORT TRANSCRIPTIONAL REGULATORY PROTEIN DCTD"/>
    <property type="match status" value="1"/>
</dbReference>
<dbReference type="InterPro" id="IPR000014">
    <property type="entry name" value="PAS"/>
</dbReference>
<proteinExistence type="predicted"/>
<dbReference type="Pfam" id="PF02954">
    <property type="entry name" value="HTH_8"/>
    <property type="match status" value="1"/>
</dbReference>
<dbReference type="PROSITE" id="PS50045">
    <property type="entry name" value="SIGMA54_INTERACT_4"/>
    <property type="match status" value="1"/>
</dbReference>
<protein>
    <submittedName>
        <fullName evidence="6">Sigma 54-interacting transcriptional regulator</fullName>
    </submittedName>
</protein>
<accession>A0ABT4D4C7</accession>
<keyword evidence="2" id="KW-0067">ATP-binding</keyword>
<dbReference type="SMART" id="SM00091">
    <property type="entry name" value="PAS"/>
    <property type="match status" value="2"/>
</dbReference>
<dbReference type="SMART" id="SM00382">
    <property type="entry name" value="AAA"/>
    <property type="match status" value="1"/>
</dbReference>
<dbReference type="Pfam" id="PF00158">
    <property type="entry name" value="Sigma54_activat"/>
    <property type="match status" value="1"/>
</dbReference>
<dbReference type="Proteomes" id="UP001144612">
    <property type="component" value="Unassembled WGS sequence"/>
</dbReference>
<dbReference type="InterPro" id="IPR025943">
    <property type="entry name" value="Sigma_54_int_dom_ATP-bd_2"/>
</dbReference>
<gene>
    <name evidence="6" type="ORF">OW729_00850</name>
</gene>
<dbReference type="Gene3D" id="1.10.8.60">
    <property type="match status" value="1"/>
</dbReference>
<evidence type="ECO:0000256" key="3">
    <source>
        <dbReference type="ARBA" id="ARBA00023015"/>
    </source>
</evidence>
<dbReference type="PANTHER" id="PTHR32071">
    <property type="entry name" value="TRANSCRIPTIONAL REGULATORY PROTEIN"/>
    <property type="match status" value="1"/>
</dbReference>
<name>A0ABT4D4C7_9CLOT</name>
<dbReference type="SUPFAM" id="SSF55785">
    <property type="entry name" value="PYP-like sensor domain (PAS domain)"/>
    <property type="match status" value="1"/>
</dbReference>
<dbReference type="SUPFAM" id="SSF46689">
    <property type="entry name" value="Homeodomain-like"/>
    <property type="match status" value="1"/>
</dbReference>
<evidence type="ECO:0000313" key="7">
    <source>
        <dbReference type="Proteomes" id="UP001144612"/>
    </source>
</evidence>
<dbReference type="Gene3D" id="3.40.50.300">
    <property type="entry name" value="P-loop containing nucleotide triphosphate hydrolases"/>
    <property type="match status" value="1"/>
</dbReference>
<evidence type="ECO:0000256" key="2">
    <source>
        <dbReference type="ARBA" id="ARBA00022840"/>
    </source>
</evidence>
<dbReference type="InterPro" id="IPR025662">
    <property type="entry name" value="Sigma_54_int_dom_ATP-bd_1"/>
</dbReference>
<dbReference type="PROSITE" id="PS00676">
    <property type="entry name" value="SIGMA54_INTERACT_2"/>
    <property type="match status" value="1"/>
</dbReference>
<keyword evidence="3" id="KW-0805">Transcription regulation</keyword>
<dbReference type="Gene3D" id="3.30.450.20">
    <property type="entry name" value="PAS domain"/>
    <property type="match status" value="2"/>
</dbReference>
<dbReference type="InterPro" id="IPR003593">
    <property type="entry name" value="AAA+_ATPase"/>
</dbReference>
<dbReference type="InterPro" id="IPR035965">
    <property type="entry name" value="PAS-like_dom_sf"/>
</dbReference>
<keyword evidence="4" id="KW-0804">Transcription</keyword>